<evidence type="ECO:0000256" key="8">
    <source>
        <dbReference type="PROSITE-ProRule" id="PRU00042"/>
    </source>
</evidence>
<feature type="domain" description="C2H2-type" evidence="10">
    <location>
        <begin position="74"/>
        <end position="101"/>
    </location>
</feature>
<feature type="region of interest" description="Disordered" evidence="9">
    <location>
        <begin position="1714"/>
        <end position="1737"/>
    </location>
</feature>
<dbReference type="InterPro" id="IPR036236">
    <property type="entry name" value="Znf_C2H2_sf"/>
</dbReference>
<feature type="region of interest" description="Disordered" evidence="9">
    <location>
        <begin position="874"/>
        <end position="949"/>
    </location>
</feature>
<feature type="domain" description="C2H2-type" evidence="10">
    <location>
        <begin position="474"/>
        <end position="496"/>
    </location>
</feature>
<proteinExistence type="inferred from homology"/>
<keyword evidence="4" id="KW-0677">Repeat</keyword>
<feature type="domain" description="C2H2-type" evidence="10">
    <location>
        <begin position="1392"/>
        <end position="1419"/>
    </location>
</feature>
<feature type="compositionally biased region" description="Low complexity" evidence="9">
    <location>
        <begin position="709"/>
        <end position="719"/>
    </location>
</feature>
<feature type="region of interest" description="Disordered" evidence="9">
    <location>
        <begin position="1854"/>
        <end position="1883"/>
    </location>
</feature>
<feature type="domain" description="C2H2-type" evidence="10">
    <location>
        <begin position="2307"/>
        <end position="2334"/>
    </location>
</feature>
<feature type="compositionally biased region" description="Polar residues" evidence="9">
    <location>
        <begin position="2083"/>
        <end position="2099"/>
    </location>
</feature>
<feature type="region of interest" description="Disordered" evidence="9">
    <location>
        <begin position="449"/>
        <end position="471"/>
    </location>
</feature>
<feature type="region of interest" description="Disordered" evidence="9">
    <location>
        <begin position="695"/>
        <end position="720"/>
    </location>
</feature>
<feature type="domain" description="C2H2-type" evidence="10">
    <location>
        <begin position="2152"/>
        <end position="2179"/>
    </location>
</feature>
<feature type="domain" description="C2H2-type" evidence="10">
    <location>
        <begin position="1209"/>
        <end position="1231"/>
    </location>
</feature>
<feature type="domain" description="C2H2-type" evidence="10">
    <location>
        <begin position="2208"/>
        <end position="2235"/>
    </location>
</feature>
<feature type="compositionally biased region" description="Basic and acidic residues" evidence="9">
    <location>
        <begin position="1715"/>
        <end position="1728"/>
    </location>
</feature>
<feature type="domain" description="C2H2-type" evidence="10">
    <location>
        <begin position="2125"/>
        <end position="2148"/>
    </location>
</feature>
<feature type="domain" description="C2H2-type" evidence="10">
    <location>
        <begin position="1888"/>
        <end position="1911"/>
    </location>
</feature>
<feature type="domain" description="C2H2-type" evidence="10">
    <location>
        <begin position="264"/>
        <end position="292"/>
    </location>
</feature>
<feature type="compositionally biased region" description="Polar residues" evidence="9">
    <location>
        <begin position="916"/>
        <end position="934"/>
    </location>
</feature>
<feature type="compositionally biased region" description="Basic and acidic residues" evidence="9">
    <location>
        <begin position="1577"/>
        <end position="1587"/>
    </location>
</feature>
<feature type="domain" description="C2H2-type" evidence="10">
    <location>
        <begin position="726"/>
        <end position="748"/>
    </location>
</feature>
<dbReference type="GO" id="GO:0008270">
    <property type="term" value="F:zinc ion binding"/>
    <property type="evidence" value="ECO:0007669"/>
    <property type="project" value="UniProtKB-KW"/>
</dbReference>
<evidence type="ECO:0000256" key="4">
    <source>
        <dbReference type="ARBA" id="ARBA00022737"/>
    </source>
</evidence>
<evidence type="ECO:0000313" key="12">
    <source>
        <dbReference type="Proteomes" id="UP001066276"/>
    </source>
</evidence>
<feature type="domain" description="C2H2-type" evidence="10">
    <location>
        <begin position="2180"/>
        <end position="2207"/>
    </location>
</feature>
<keyword evidence="5 8" id="KW-0863">Zinc-finger</keyword>
<evidence type="ECO:0000256" key="6">
    <source>
        <dbReference type="ARBA" id="ARBA00022833"/>
    </source>
</evidence>
<keyword evidence="6" id="KW-0862">Zinc</keyword>
<dbReference type="PANTHER" id="PTHR24376:SF100">
    <property type="entry name" value="ZINC FINGER PROTEIN 646"/>
    <property type="match status" value="1"/>
</dbReference>
<evidence type="ECO:0000256" key="5">
    <source>
        <dbReference type="ARBA" id="ARBA00022771"/>
    </source>
</evidence>
<accession>A0AAV7PBC0</accession>
<feature type="domain" description="C2H2-type" evidence="10">
    <location>
        <begin position="1504"/>
        <end position="1531"/>
    </location>
</feature>
<name>A0AAV7PBC0_PLEWA</name>
<feature type="compositionally biased region" description="Basic and acidic residues" evidence="9">
    <location>
        <begin position="904"/>
        <end position="915"/>
    </location>
</feature>
<comment type="subcellular location">
    <subcellularLocation>
        <location evidence="1">Nucleus</location>
    </subcellularLocation>
</comment>
<feature type="domain" description="C2H2-type" evidence="10">
    <location>
        <begin position="293"/>
        <end position="315"/>
    </location>
</feature>
<feature type="domain" description="C2H2-type" evidence="10">
    <location>
        <begin position="1291"/>
        <end position="1318"/>
    </location>
</feature>
<evidence type="ECO:0000256" key="1">
    <source>
        <dbReference type="ARBA" id="ARBA00004123"/>
    </source>
</evidence>
<dbReference type="Pfam" id="PF13912">
    <property type="entry name" value="zf-C2H2_6"/>
    <property type="match status" value="1"/>
</dbReference>
<feature type="domain" description="C2H2-type" evidence="10">
    <location>
        <begin position="992"/>
        <end position="1019"/>
    </location>
</feature>
<feature type="compositionally biased region" description="Low complexity" evidence="9">
    <location>
        <begin position="1542"/>
        <end position="1558"/>
    </location>
</feature>
<feature type="domain" description="C2H2-type" evidence="10">
    <location>
        <begin position="19"/>
        <end position="46"/>
    </location>
</feature>
<feature type="domain" description="C2H2-type" evidence="10">
    <location>
        <begin position="965"/>
        <end position="987"/>
    </location>
</feature>
<reference evidence="11" key="1">
    <citation type="journal article" date="2022" name="bioRxiv">
        <title>Sequencing and chromosome-scale assembly of the giantPleurodeles waltlgenome.</title>
        <authorList>
            <person name="Brown T."/>
            <person name="Elewa A."/>
            <person name="Iarovenko S."/>
            <person name="Subramanian E."/>
            <person name="Araus A.J."/>
            <person name="Petzold A."/>
            <person name="Susuki M."/>
            <person name="Suzuki K.-i.T."/>
            <person name="Hayashi T."/>
            <person name="Toyoda A."/>
            <person name="Oliveira C."/>
            <person name="Osipova E."/>
            <person name="Leigh N.D."/>
            <person name="Simon A."/>
            <person name="Yun M.H."/>
        </authorList>
    </citation>
    <scope>NUCLEOTIDE SEQUENCE</scope>
    <source>
        <strain evidence="11">20211129_DDA</strain>
        <tissue evidence="11">Liver</tissue>
    </source>
</reference>
<comment type="similarity">
    <text evidence="2">Belongs to the krueppel C2H2-type zinc-finger protein family.</text>
</comment>
<gene>
    <name evidence="11" type="ORF">NDU88_004042</name>
</gene>
<evidence type="ECO:0000256" key="2">
    <source>
        <dbReference type="ARBA" id="ARBA00006991"/>
    </source>
</evidence>
<evidence type="ECO:0000256" key="7">
    <source>
        <dbReference type="ARBA" id="ARBA00023242"/>
    </source>
</evidence>
<dbReference type="Proteomes" id="UP001066276">
    <property type="component" value="Chromosome 7"/>
</dbReference>
<dbReference type="SMART" id="SM00355">
    <property type="entry name" value="ZnF_C2H2"/>
    <property type="match status" value="39"/>
</dbReference>
<feature type="region of interest" description="Disordered" evidence="9">
    <location>
        <begin position="325"/>
        <end position="346"/>
    </location>
</feature>
<feature type="domain" description="C2H2-type" evidence="10">
    <location>
        <begin position="1915"/>
        <end position="1942"/>
    </location>
</feature>
<feature type="domain" description="C2H2-type" evidence="10">
    <location>
        <begin position="1236"/>
        <end position="1263"/>
    </location>
</feature>
<keyword evidence="3" id="KW-0479">Metal-binding</keyword>
<dbReference type="GO" id="GO:0001228">
    <property type="term" value="F:DNA-binding transcription activator activity, RNA polymerase II-specific"/>
    <property type="evidence" value="ECO:0007669"/>
    <property type="project" value="TreeGrafter"/>
</dbReference>
<dbReference type="FunFam" id="3.30.160.60:FF:002353">
    <property type="entry name" value="Zinc finger protein 646"/>
    <property type="match status" value="1"/>
</dbReference>
<dbReference type="PROSITE" id="PS50157">
    <property type="entry name" value="ZINC_FINGER_C2H2_2"/>
    <property type="match status" value="37"/>
</dbReference>
<feature type="domain" description="C2H2-type" evidence="10">
    <location>
        <begin position="501"/>
        <end position="528"/>
    </location>
</feature>
<feature type="domain" description="C2H2-type" evidence="10">
    <location>
        <begin position="1769"/>
        <end position="1796"/>
    </location>
</feature>
<feature type="domain" description="C2H2-type" evidence="10">
    <location>
        <begin position="236"/>
        <end position="263"/>
    </location>
</feature>
<dbReference type="FunFam" id="3.30.160.60:FF:001345">
    <property type="entry name" value="zinc finger protein 646"/>
    <property type="match status" value="5"/>
</dbReference>
<evidence type="ECO:0000256" key="3">
    <source>
        <dbReference type="ARBA" id="ARBA00022723"/>
    </source>
</evidence>
<feature type="domain" description="C2H2-type" evidence="10">
    <location>
        <begin position="753"/>
        <end position="775"/>
    </location>
</feature>
<feature type="region of interest" description="Disordered" evidence="9">
    <location>
        <begin position="1536"/>
        <end position="1604"/>
    </location>
</feature>
<feature type="compositionally biased region" description="Basic and acidic residues" evidence="9">
    <location>
        <begin position="459"/>
        <end position="471"/>
    </location>
</feature>
<organism evidence="11 12">
    <name type="scientific">Pleurodeles waltl</name>
    <name type="common">Iberian ribbed newt</name>
    <dbReference type="NCBI Taxonomy" id="8319"/>
    <lineage>
        <taxon>Eukaryota</taxon>
        <taxon>Metazoa</taxon>
        <taxon>Chordata</taxon>
        <taxon>Craniata</taxon>
        <taxon>Vertebrata</taxon>
        <taxon>Euteleostomi</taxon>
        <taxon>Amphibia</taxon>
        <taxon>Batrachia</taxon>
        <taxon>Caudata</taxon>
        <taxon>Salamandroidea</taxon>
        <taxon>Salamandridae</taxon>
        <taxon>Pleurodelinae</taxon>
        <taxon>Pleurodeles</taxon>
    </lineage>
</organism>
<feature type="compositionally biased region" description="Basic and acidic residues" evidence="9">
    <location>
        <begin position="881"/>
        <end position="896"/>
    </location>
</feature>
<feature type="region of interest" description="Disordered" evidence="9">
    <location>
        <begin position="1098"/>
        <end position="1129"/>
    </location>
</feature>
<evidence type="ECO:0000313" key="11">
    <source>
        <dbReference type="EMBL" id="KAJ1125618.1"/>
    </source>
</evidence>
<dbReference type="FunFam" id="3.30.160.60:FF:000100">
    <property type="entry name" value="Zinc finger 45-like"/>
    <property type="match status" value="1"/>
</dbReference>
<feature type="compositionally biased region" description="Low complexity" evidence="9">
    <location>
        <begin position="449"/>
        <end position="458"/>
    </location>
</feature>
<dbReference type="GO" id="GO:0000978">
    <property type="term" value="F:RNA polymerase II cis-regulatory region sequence-specific DNA binding"/>
    <property type="evidence" value="ECO:0007669"/>
    <property type="project" value="TreeGrafter"/>
</dbReference>
<dbReference type="EMBL" id="JANPWB010000011">
    <property type="protein sequence ID" value="KAJ1125618.1"/>
    <property type="molecule type" value="Genomic_DNA"/>
</dbReference>
<feature type="domain" description="C2H2-type" evidence="10">
    <location>
        <begin position="1477"/>
        <end position="1499"/>
    </location>
</feature>
<feature type="domain" description="C2H2-type" evidence="10">
    <location>
        <begin position="209"/>
        <end position="232"/>
    </location>
</feature>
<feature type="region of interest" description="Disordered" evidence="9">
    <location>
        <begin position="2083"/>
        <end position="2104"/>
    </location>
</feature>
<feature type="domain" description="C2H2-type" evidence="10">
    <location>
        <begin position="803"/>
        <end position="830"/>
    </location>
</feature>
<dbReference type="SUPFAM" id="SSF57667">
    <property type="entry name" value="beta-beta-alpha zinc fingers"/>
    <property type="match status" value="18"/>
</dbReference>
<dbReference type="Pfam" id="PF00096">
    <property type="entry name" value="zf-C2H2"/>
    <property type="match status" value="17"/>
</dbReference>
<dbReference type="FunFam" id="3.30.160.60:FF:000446">
    <property type="entry name" value="Zinc finger protein"/>
    <property type="match status" value="3"/>
</dbReference>
<dbReference type="FunFam" id="3.30.160.60:FF:002632">
    <property type="entry name" value="Zinc finger protein 646"/>
    <property type="match status" value="2"/>
</dbReference>
<feature type="domain" description="C2H2-type" evidence="10">
    <location>
        <begin position="47"/>
        <end position="69"/>
    </location>
</feature>
<feature type="domain" description="C2H2-type" evidence="10">
    <location>
        <begin position="1797"/>
        <end position="1824"/>
    </location>
</feature>
<dbReference type="InterPro" id="IPR013087">
    <property type="entry name" value="Znf_C2H2_type"/>
</dbReference>
<feature type="domain" description="C2H2-type" evidence="10">
    <location>
        <begin position="1970"/>
        <end position="1992"/>
    </location>
</feature>
<feature type="domain" description="C2H2-type" evidence="10">
    <location>
        <begin position="1742"/>
        <end position="1764"/>
    </location>
</feature>
<dbReference type="Pfam" id="PF12874">
    <property type="entry name" value="zf-met"/>
    <property type="match status" value="3"/>
</dbReference>
<feature type="domain" description="C2H2-type" evidence="10">
    <location>
        <begin position="1943"/>
        <end position="1970"/>
    </location>
</feature>
<keyword evidence="7" id="KW-0539">Nucleus</keyword>
<evidence type="ECO:0000259" key="10">
    <source>
        <dbReference type="PROSITE" id="PS50157"/>
    </source>
</evidence>
<dbReference type="FunFam" id="3.30.160.60:FF:000690">
    <property type="entry name" value="Zinc finger protein 354C"/>
    <property type="match status" value="1"/>
</dbReference>
<comment type="caution">
    <text evidence="11">The sequence shown here is derived from an EMBL/GenBank/DDBJ whole genome shotgun (WGS) entry which is preliminary data.</text>
</comment>
<feature type="domain" description="C2H2-type" evidence="10">
    <location>
        <begin position="2335"/>
        <end position="2362"/>
    </location>
</feature>
<keyword evidence="12" id="KW-1185">Reference proteome</keyword>
<feature type="compositionally biased region" description="Polar residues" evidence="9">
    <location>
        <begin position="1098"/>
        <end position="1111"/>
    </location>
</feature>
<dbReference type="Gene3D" id="3.30.160.60">
    <property type="entry name" value="Classic Zinc Finger"/>
    <property type="match status" value="24"/>
</dbReference>
<dbReference type="PANTHER" id="PTHR24376">
    <property type="entry name" value="ZINC FINGER PROTEIN"/>
    <property type="match status" value="1"/>
</dbReference>
<feature type="domain" description="C2H2-type" evidence="10">
    <location>
        <begin position="2280"/>
        <end position="2303"/>
    </location>
</feature>
<dbReference type="GO" id="GO:0005634">
    <property type="term" value="C:nucleus"/>
    <property type="evidence" value="ECO:0007669"/>
    <property type="project" value="UniProtKB-SubCell"/>
</dbReference>
<feature type="domain" description="C2H2-type" evidence="10">
    <location>
        <begin position="2363"/>
        <end position="2390"/>
    </location>
</feature>
<protein>
    <recommendedName>
        <fullName evidence="10">C2H2-type domain-containing protein</fullName>
    </recommendedName>
</protein>
<dbReference type="PROSITE" id="PS00028">
    <property type="entry name" value="ZINC_FINGER_C2H2_1"/>
    <property type="match status" value="37"/>
</dbReference>
<evidence type="ECO:0000256" key="9">
    <source>
        <dbReference type="SAM" id="MobiDB-lite"/>
    </source>
</evidence>
<dbReference type="FunFam" id="3.30.160.60:FF:000729">
    <property type="entry name" value="Zinc finger protein 646"/>
    <property type="match status" value="4"/>
</dbReference>
<sequence>MEDTAMGTNENDKVGEQPLSCDQCPSVFSSLPDLEEHLETHKEERPYKCGQCEKSYRHAGSLVNHRKTHEVGLFSCLICQKDLSNSMALKNHLRTHSEDKRFQCTECGEGFRSLKQLSNHRLAVHSDISYSYAMASDEDVGSIHENLNSSMPRIRENHNLLSNLENYIAESMVPADFSHLEFKDLPEPSFSCNKSPSDGQQVQSEERRYKCNQCDKAYKHAGSLANHRQSHTTGVYQCAVCFKEFSNRMALKNHSRLHTEYKPYNCTLCDQCFRLPSELASHQKLHHTGDRPFVCEDCGQGFLTKRELHQHRRLHINIPVEAEAGKLRTSEGSENSISEEEATEPSAKIDIHQHSFQEDCKERCPEEPLSNHCCNISDLSLPEGSPCTVPQSDIQNEKAPFNQFSNNSNLQTETEISVPCVSCSEVFPNKESLIRHACKRIVVENIPHNNNHPTPNINLKEEPQSNENSEERPFRCEECGKTYRHAGSLINHKNTHQTGVYDCSICTKQLFNMAALKNHLRAHLKNRANRGLDSNLFNSTNFGPDSFNFTDASHICNICGESCASESDLQLHHMLHEDIKMPATSAAFPFLKSSPQACADEDSDKPEEGNNPMFYLDQQRVIGLAVAEQIKEMKRERGITTVPSQGDEAVSMQDQDYGTEDGILLTTGFDLKEEPCPDGTLPQQAAIDYQSPVHGEEHNHTFGEDNLSEFEGQSSQESSTDSVRRYKCNLCDRAYRHRGSLVNHKHTHQTGIYQCSICPKQYSNVMALRNHVRMHFRSPLGKCKSGIVEAGGDLFSPGIAEIYSCTKCGEAYKEEKDWHAHQLIHSSQKDLKGNQTADGLQEVTEDSIHSMSHLYNTNEESSCKDQSNFRLIPGDQVAEQIEGKDSGEERSRKEATTSEDFDSFQDHILTHKDKTVSSVKEASEAEQTATNSEISPMPDASVQETPEQMESLSRGFKVESEKRMYTCDLCGKSYRHSGSLINHKRIHQMGDYVCSVCSKQFNNLATLKNHLRSHQRSKRERMLENSEHPLFSLESNYLDVAFRDTSCEKDFSNEAEHGGQLNHHSDVEMTSDESFFASQVSLQTKMFKDLTEDLQTLHTDGPNQLSECDSSSDTKDDSINTKGIYFSDDSTSKQTRCEQKAEAKNNSNRVEGVINFGENACCTVQQAHKGQEGEKCASGVSPVQSNPSIINEEHLEGSPDLDSTEERPYKCDECGKTYRHAGSLVNHKHTHQTGIYQCSFCPKEYPNLMGLRNHIRTHTKPQFNRMGNSSSDDFFGLPGEIHQPRSGEELYDCSLCGMVFSDEGDFHQHQFSHGSPGAPPNLEVKTGLPEYAEDPYNCITDGNFGQLHLSDFSLHMHAAERDLLSRLKDEMKDMAQGEIQDISYFNESHLSHICGFCGKTYDDLESLKVHSESHSDENEAPSDEVSSCPGVDFEKLHFDVSKLSEAEGSVNKSEMIAKTHFLIDDLKVNEGPESRPYACNQCEKTYRHGGSLVNHKKTHLIGDYQCSGCSRQYPNLAAYRNHLRHHPKCKVLANTNDELKPSQTSSKSNHSNRSASVSLYPGGSVVAVEHSSSTSSKEPDAHQDHKLHSSALSQNGNDHPAEMSTKISNKKDCSIEVTNALHCAENCDDDIPGNASLDHKLKLAVPNLTSVAVIGKVDRSTEISMLDAVDTKPEICDSCGHICEGAVGLDNHKTCSCKGHSSQCPDGENSEFIFDDTKKSPTSDKKNSSQELGEGSFQQRPFRCEVCGRSYRHAGSLINHKQAHKTGLFRCGVCQKRFFNMMALKNHNRIHFEMKRYKCSDCGKAFRLQKQLLAHQKMHRDKADHARRSNRNGKREVKIPLRLLDELMLVVPSGASSDSKPGGSTAEKKVRLKQRHPKKILDPDERPYRCEQCGRSYRHAGSLLNHKRSHTMGHYCCTICDKTYPNLMAMKNHQRVHFEVKRHVCPECGKAFKWQRQLTRHQLLHTLKKYKCDLCGQNIQGKTLFEQHQMEHRKGELLQEHTGSDILEKPLNIQITSKKRKVARRRIRSFKKEIVRDHKNLSDQDNKPICKLCRYVFSTLDELEAHHCENPPNATSMTVSLPIQSTQSDPEGTTISLNQKPEDKTLKQEGANAYHTPSHPEERPYKCTVCGRTYRHAGSLLNHKNTHTLGIYKCFVCLKQFFNPMAIRNHIRIHTATKRFQCQVCGKAFRASRELITHNRVHTGERPFNCPVCQRGFSSKLSLKQHQHVHNRTGDQDKKGNLIKHPEASFNGLGDGVADLSITSTEDPADDSSMAEERPYKCSQCDRAYRHAGSLLNHKKTHTTGVYYCPTCQKQFFNLLAMKNHLRIHLNQNRYKCLDCGKAFRVSSRLASHRRIHMQGGPFPCHQCPKRFFRKSTFQKHQLLHKDREGILPQDGMAPNVLVEVT</sequence>
<feature type="domain" description="C2H2-type" evidence="10">
    <location>
        <begin position="554"/>
        <end position="581"/>
    </location>
</feature>
<feature type="domain" description="C2H2-type" evidence="10">
    <location>
        <begin position="102"/>
        <end position="126"/>
    </location>
</feature>